<accession>A0ABZ0HWV5</accession>
<dbReference type="Pfam" id="PF13670">
    <property type="entry name" value="PepSY_2"/>
    <property type="match status" value="1"/>
</dbReference>
<protein>
    <submittedName>
        <fullName evidence="3">PepSY domain-containing protein</fullName>
    </submittedName>
</protein>
<feature type="domain" description="PepSY" evidence="2">
    <location>
        <begin position="9"/>
        <end position="93"/>
    </location>
</feature>
<feature type="signal peptide" evidence="1">
    <location>
        <begin position="1"/>
        <end position="23"/>
    </location>
</feature>
<dbReference type="InterPro" id="IPR025711">
    <property type="entry name" value="PepSY"/>
</dbReference>
<evidence type="ECO:0000313" key="4">
    <source>
        <dbReference type="Proteomes" id="UP001626536"/>
    </source>
</evidence>
<evidence type="ECO:0000313" key="3">
    <source>
        <dbReference type="EMBL" id="WOJ91188.1"/>
    </source>
</evidence>
<evidence type="ECO:0000256" key="1">
    <source>
        <dbReference type="SAM" id="SignalP"/>
    </source>
</evidence>
<feature type="chain" id="PRO_5047038612" evidence="1">
    <location>
        <begin position="24"/>
        <end position="95"/>
    </location>
</feature>
<evidence type="ECO:0000259" key="2">
    <source>
        <dbReference type="Pfam" id="PF13670"/>
    </source>
</evidence>
<organism evidence="3 4">
    <name type="scientific">Methylocapsa polymorpha</name>
    <dbReference type="NCBI Taxonomy" id="3080828"/>
    <lineage>
        <taxon>Bacteria</taxon>
        <taxon>Pseudomonadati</taxon>
        <taxon>Pseudomonadota</taxon>
        <taxon>Alphaproteobacteria</taxon>
        <taxon>Hyphomicrobiales</taxon>
        <taxon>Beijerinckiaceae</taxon>
        <taxon>Methylocapsa</taxon>
    </lineage>
</organism>
<keyword evidence="4" id="KW-1185">Reference proteome</keyword>
<gene>
    <name evidence="3" type="ORF">RZS28_07935</name>
</gene>
<dbReference type="Proteomes" id="UP001626536">
    <property type="component" value="Chromosome"/>
</dbReference>
<reference evidence="3 4" key="1">
    <citation type="submission" date="2023-10" db="EMBL/GenBank/DDBJ databases">
        <title>Novel methanotroph of the genus Methylocapsa from a subarctic wetland.</title>
        <authorList>
            <person name="Belova S.E."/>
            <person name="Oshkin I.Y."/>
            <person name="Miroshnikov K."/>
            <person name="Dedysh S.N."/>
        </authorList>
    </citation>
    <scope>NUCLEOTIDE SEQUENCE [LARGE SCALE GENOMIC DNA]</scope>
    <source>
        <strain evidence="3 4">RX1</strain>
    </source>
</reference>
<dbReference type="RefSeq" id="WP_407340779.1">
    <property type="nucleotide sequence ID" value="NZ_CP136862.1"/>
</dbReference>
<proteinExistence type="predicted"/>
<name>A0ABZ0HWV5_9HYPH</name>
<sequence length="95" mass="10184">MYKHLMIAACIAVLGAAATSAGASELSRLCAAKAGITPVRIDDAKIKEILSERGYTQIKGLGEEEGCVEAKGLDKDGKRFEVYLHPHTGDIVRVR</sequence>
<dbReference type="EMBL" id="CP136862">
    <property type="protein sequence ID" value="WOJ91188.1"/>
    <property type="molecule type" value="Genomic_DNA"/>
</dbReference>
<keyword evidence="1" id="KW-0732">Signal</keyword>